<evidence type="ECO:0000313" key="5">
    <source>
        <dbReference type="Proteomes" id="UP001304300"/>
    </source>
</evidence>
<dbReference type="Gene3D" id="3.40.50.720">
    <property type="entry name" value="NAD(P)-binding Rossmann-like Domain"/>
    <property type="match status" value="1"/>
</dbReference>
<sequence length="435" mass="48189">MKRRKFLKQSFVAGSASLILPSLSFGASPKNDTMRLAQIGTGRMGLGDMKNAMAVGTKPSVNARVVAVCDVDSNRVEVGKQNVEKFYRERGESQVEVKSYSDYRDLLARDDIDGVIISTPERWHALIGIAAANAGKHIYLQKPLTYSIAEGQALINAVRANNIVLQTGSQQRSSVYFYQVCTIIRNNWLGKLEKIEVEVPTDKGKMFAEPSDAPANLDYDMWLGPAESTPYIEAGVHPDQDFTRPGWLQREEFCLGMITGWGSHMYDIAQWAMGTDHDSGPVEISAKGDFPDRGIFDVHVGYEGEALYANGVRMTSRNGSAGVRFLTENGWAYCSRGAFKCSDMELLRRRPTADEVSLYKSNNHMADFITSAREGSDPICPVEVGHRSNSICVLHHASMKLGGRNLKWDPQQEVVVGDQEATDVINVPMRSPWII</sequence>
<protein>
    <submittedName>
        <fullName evidence="4">Gfo/Idh/MocA family oxidoreductase</fullName>
    </submittedName>
</protein>
<dbReference type="InterPro" id="IPR050463">
    <property type="entry name" value="Gfo/Idh/MocA_oxidrdct_glycsds"/>
</dbReference>
<proteinExistence type="predicted"/>
<dbReference type="EMBL" id="CP136920">
    <property type="protein sequence ID" value="WOO41360.1"/>
    <property type="molecule type" value="Genomic_DNA"/>
</dbReference>
<dbReference type="InterPro" id="IPR043906">
    <property type="entry name" value="Gfo/Idh/MocA_OxRdtase_bact_C"/>
</dbReference>
<accession>A0AAQ3L8N4</accession>
<evidence type="ECO:0000259" key="2">
    <source>
        <dbReference type="Pfam" id="PF01408"/>
    </source>
</evidence>
<reference evidence="4 5" key="1">
    <citation type="submission" date="2023-10" db="EMBL/GenBank/DDBJ databases">
        <title>Rubellicoccus peritrichatus gen. nov., sp. nov., isolated from an algae of coral reef tank.</title>
        <authorList>
            <person name="Luo J."/>
        </authorList>
    </citation>
    <scope>NUCLEOTIDE SEQUENCE [LARGE SCALE GENOMIC DNA]</scope>
    <source>
        <strain evidence="4 5">CR14</strain>
    </source>
</reference>
<feature type="chain" id="PRO_5042988643" evidence="1">
    <location>
        <begin position="28"/>
        <end position="435"/>
    </location>
</feature>
<dbReference type="Pfam" id="PF19051">
    <property type="entry name" value="GFO_IDH_MocA_C2"/>
    <property type="match status" value="1"/>
</dbReference>
<dbReference type="SUPFAM" id="SSF55347">
    <property type="entry name" value="Glyceraldehyde-3-phosphate dehydrogenase-like, C-terminal domain"/>
    <property type="match status" value="1"/>
</dbReference>
<organism evidence="4 5">
    <name type="scientific">Rubellicoccus peritrichatus</name>
    <dbReference type="NCBI Taxonomy" id="3080537"/>
    <lineage>
        <taxon>Bacteria</taxon>
        <taxon>Pseudomonadati</taxon>
        <taxon>Verrucomicrobiota</taxon>
        <taxon>Opitutia</taxon>
        <taxon>Puniceicoccales</taxon>
        <taxon>Cerasicoccaceae</taxon>
        <taxon>Rubellicoccus</taxon>
    </lineage>
</organism>
<dbReference type="InterPro" id="IPR036291">
    <property type="entry name" value="NAD(P)-bd_dom_sf"/>
</dbReference>
<dbReference type="PANTHER" id="PTHR43818:SF5">
    <property type="entry name" value="OXIDOREDUCTASE FAMILY PROTEIN"/>
    <property type="match status" value="1"/>
</dbReference>
<evidence type="ECO:0000256" key="1">
    <source>
        <dbReference type="SAM" id="SignalP"/>
    </source>
</evidence>
<feature type="domain" description="Gfo/Idh/MocA-like oxidoreductase N-terminal" evidence="2">
    <location>
        <begin position="35"/>
        <end position="168"/>
    </location>
</feature>
<dbReference type="GO" id="GO:0000166">
    <property type="term" value="F:nucleotide binding"/>
    <property type="evidence" value="ECO:0007669"/>
    <property type="project" value="InterPro"/>
</dbReference>
<feature type="signal peptide" evidence="1">
    <location>
        <begin position="1"/>
        <end position="27"/>
    </location>
</feature>
<feature type="domain" description="Gfo/Idh/MocA-like oxidoreductase bacterial type C-terminal" evidence="3">
    <location>
        <begin position="204"/>
        <end position="434"/>
    </location>
</feature>
<dbReference type="Proteomes" id="UP001304300">
    <property type="component" value="Chromosome"/>
</dbReference>
<dbReference type="Pfam" id="PF01408">
    <property type="entry name" value="GFO_IDH_MocA"/>
    <property type="match status" value="1"/>
</dbReference>
<keyword evidence="1" id="KW-0732">Signal</keyword>
<evidence type="ECO:0000259" key="3">
    <source>
        <dbReference type="Pfam" id="PF19051"/>
    </source>
</evidence>
<dbReference type="SUPFAM" id="SSF51735">
    <property type="entry name" value="NAD(P)-binding Rossmann-fold domains"/>
    <property type="match status" value="1"/>
</dbReference>
<keyword evidence="5" id="KW-1185">Reference proteome</keyword>
<dbReference type="AlphaFoldDB" id="A0AAQ3L8N4"/>
<dbReference type="PANTHER" id="PTHR43818">
    <property type="entry name" value="BCDNA.GH03377"/>
    <property type="match status" value="1"/>
</dbReference>
<dbReference type="RefSeq" id="WP_317833835.1">
    <property type="nucleotide sequence ID" value="NZ_CP136920.1"/>
</dbReference>
<dbReference type="Gene3D" id="3.30.360.10">
    <property type="entry name" value="Dihydrodipicolinate Reductase, domain 2"/>
    <property type="match status" value="1"/>
</dbReference>
<dbReference type="InterPro" id="IPR000683">
    <property type="entry name" value="Gfo/Idh/MocA-like_OxRdtase_N"/>
</dbReference>
<name>A0AAQ3L8N4_9BACT</name>
<evidence type="ECO:0000313" key="4">
    <source>
        <dbReference type="EMBL" id="WOO41360.1"/>
    </source>
</evidence>
<gene>
    <name evidence="4" type="ORF">RZN69_22300</name>
</gene>